<evidence type="ECO:0000313" key="3">
    <source>
        <dbReference type="Proteomes" id="UP000526125"/>
    </source>
</evidence>
<dbReference type="Proteomes" id="UP000526125">
    <property type="component" value="Unassembled WGS sequence"/>
</dbReference>
<dbReference type="InterPro" id="IPR025671">
    <property type="entry name" value="HXXEE"/>
</dbReference>
<feature type="transmembrane region" description="Helical" evidence="1">
    <location>
        <begin position="6"/>
        <end position="29"/>
    </location>
</feature>
<keyword evidence="3" id="KW-1185">Reference proteome</keyword>
<evidence type="ECO:0000256" key="1">
    <source>
        <dbReference type="SAM" id="Phobius"/>
    </source>
</evidence>
<gene>
    <name evidence="2" type="ORF">HP552_12890</name>
</gene>
<dbReference type="RefSeq" id="WP_175395857.1">
    <property type="nucleotide sequence ID" value="NZ_JABMCB010000178.1"/>
</dbReference>
<evidence type="ECO:0000313" key="2">
    <source>
        <dbReference type="EMBL" id="NUU76130.1"/>
    </source>
</evidence>
<keyword evidence="1" id="KW-0472">Membrane</keyword>
<proteinExistence type="predicted"/>
<feature type="transmembrane region" description="Helical" evidence="1">
    <location>
        <begin position="109"/>
        <end position="130"/>
    </location>
</feature>
<dbReference type="EMBL" id="JABMCB010000178">
    <property type="protein sequence ID" value="NUU76130.1"/>
    <property type="molecule type" value="Genomic_DNA"/>
</dbReference>
<dbReference type="Pfam" id="PF13787">
    <property type="entry name" value="HXXEE"/>
    <property type="match status" value="1"/>
</dbReference>
<accession>A0A7Y6BXW9</accession>
<keyword evidence="1" id="KW-0812">Transmembrane</keyword>
<dbReference type="AlphaFoldDB" id="A0A7Y6BXW9"/>
<reference evidence="2 3" key="1">
    <citation type="submission" date="2020-05" db="EMBL/GenBank/DDBJ databases">
        <title>Genome Sequencing of Type Strains.</title>
        <authorList>
            <person name="Lemaire J.F."/>
            <person name="Inderbitzin P."/>
            <person name="Gregorio O.A."/>
            <person name="Collins S.B."/>
            <person name="Wespe N."/>
            <person name="Knight-Connoni V."/>
        </authorList>
    </citation>
    <scope>NUCLEOTIDE SEQUENCE [LARGE SCALE GENOMIC DNA]</scope>
    <source>
        <strain evidence="2 3">LMG 21957</strain>
    </source>
</reference>
<feature type="transmembrane region" description="Helical" evidence="1">
    <location>
        <begin position="83"/>
        <end position="102"/>
    </location>
</feature>
<comment type="caution">
    <text evidence="2">The sequence shown here is derived from an EMBL/GenBank/DDBJ whole genome shotgun (WGS) entry which is preliminary data.</text>
</comment>
<name>A0A7Y6BXW9_9BACL</name>
<keyword evidence="1" id="KW-1133">Transmembrane helix</keyword>
<organism evidence="2 3">
    <name type="scientific">Paenibacillus xylanilyticus</name>
    <dbReference type="NCBI Taxonomy" id="248903"/>
    <lineage>
        <taxon>Bacteria</taxon>
        <taxon>Bacillati</taxon>
        <taxon>Bacillota</taxon>
        <taxon>Bacilli</taxon>
        <taxon>Bacillales</taxon>
        <taxon>Paenibacillaceae</taxon>
        <taxon>Paenibacillus</taxon>
    </lineage>
</organism>
<protein>
    <submittedName>
        <fullName evidence="2">HXXEE domain-containing protein</fullName>
    </submittedName>
</protein>
<feature type="transmembrane region" description="Helical" evidence="1">
    <location>
        <begin position="59"/>
        <end position="77"/>
    </location>
</feature>
<feature type="transmembrane region" description="Helical" evidence="1">
    <location>
        <begin position="136"/>
        <end position="159"/>
    </location>
</feature>
<sequence length="171" mass="19716">MSLTTLIWLFLVTFLLHDLEEIIWVGPWIRKNKTKVLQRVSPRVSERLESMLRINSSQFGVAVLLEFVVFIPFVYIAAEYGHYFMFLAFNTLFLLHVFTHIGQSLYLKMYTPGVVSAVCITLPYGMYLFYRFLNEGIVTWGEVLVSIPVGLVVLPIVMLGHELGRRLIPDT</sequence>